<dbReference type="OrthoDB" id="3557967at2759"/>
<accession>A0A6A6SK75</accession>
<feature type="compositionally biased region" description="Basic and acidic residues" evidence="1">
    <location>
        <begin position="408"/>
        <end position="420"/>
    </location>
</feature>
<gene>
    <name evidence="2" type="ORF">K491DRAFT_784188</name>
</gene>
<dbReference type="Proteomes" id="UP000799324">
    <property type="component" value="Unassembled WGS sequence"/>
</dbReference>
<evidence type="ECO:0000256" key="1">
    <source>
        <dbReference type="SAM" id="MobiDB-lite"/>
    </source>
</evidence>
<protein>
    <submittedName>
        <fullName evidence="2">Uncharacterized protein</fullName>
    </submittedName>
</protein>
<dbReference type="EMBL" id="MU004547">
    <property type="protein sequence ID" value="KAF2648285.1"/>
    <property type="molecule type" value="Genomic_DNA"/>
</dbReference>
<reference evidence="2" key="1">
    <citation type="journal article" date="2020" name="Stud. Mycol.">
        <title>101 Dothideomycetes genomes: a test case for predicting lifestyles and emergence of pathogens.</title>
        <authorList>
            <person name="Haridas S."/>
            <person name="Albert R."/>
            <person name="Binder M."/>
            <person name="Bloem J."/>
            <person name="Labutti K."/>
            <person name="Salamov A."/>
            <person name="Andreopoulos B."/>
            <person name="Baker S."/>
            <person name="Barry K."/>
            <person name="Bills G."/>
            <person name="Bluhm B."/>
            <person name="Cannon C."/>
            <person name="Castanera R."/>
            <person name="Culley D."/>
            <person name="Daum C."/>
            <person name="Ezra D."/>
            <person name="Gonzalez J."/>
            <person name="Henrissat B."/>
            <person name="Kuo A."/>
            <person name="Liang C."/>
            <person name="Lipzen A."/>
            <person name="Lutzoni F."/>
            <person name="Magnuson J."/>
            <person name="Mondo S."/>
            <person name="Nolan M."/>
            <person name="Ohm R."/>
            <person name="Pangilinan J."/>
            <person name="Park H.-J."/>
            <person name="Ramirez L."/>
            <person name="Alfaro M."/>
            <person name="Sun H."/>
            <person name="Tritt A."/>
            <person name="Yoshinaga Y."/>
            <person name="Zwiers L.-H."/>
            <person name="Turgeon B."/>
            <person name="Goodwin S."/>
            <person name="Spatafora J."/>
            <person name="Crous P."/>
            <person name="Grigoriev I."/>
        </authorList>
    </citation>
    <scope>NUCLEOTIDE SEQUENCE</scope>
    <source>
        <strain evidence="2">CBS 122681</strain>
    </source>
</reference>
<name>A0A6A6SK75_9PLEO</name>
<sequence>MSRNLQFAFLGCHNSYLASATWVNQSGYPYEAPVIVHHGLFPTFVQNYCRFAENKYVYNIRGHDCFAFLGNWTRGAANNHTPASAQFINEVEGLRVLGDQNKAHKPPYKAEDLLLSLGPGPGAFFADAFRLKRYRWHNLPADLEGEIQTELGHKKYGSIYDVALNSIGGWVLQTKKGKKYNWGGILSTSLEQALTAGQARKAIIKHLYLNHQNAHDYVLVFTDGYTHISLHQGFEDELRRLILSTFPKPQNVRWNFIPSCYCDEHQQQQINAAYYNRRGHFHFQRHDLDAALTYMREAANCASKDSAYFDDYCMVLVAVRQKDATPEESYMSDFNPQNSLRNEYVFMRSRIVDVGPLEERIRELLRAGQMQQQRLRGGWAYSDVMPVVAELPTTGFDARPQGQIYELQGRDNGKHDDGKMLEAGFETGKQKNGRNWR</sequence>
<feature type="region of interest" description="Disordered" evidence="1">
    <location>
        <begin position="408"/>
        <end position="437"/>
    </location>
</feature>
<evidence type="ECO:0000313" key="3">
    <source>
        <dbReference type="Proteomes" id="UP000799324"/>
    </source>
</evidence>
<evidence type="ECO:0000313" key="2">
    <source>
        <dbReference type="EMBL" id="KAF2648285.1"/>
    </source>
</evidence>
<dbReference type="AlphaFoldDB" id="A0A6A6SK75"/>
<proteinExistence type="predicted"/>
<organism evidence="2 3">
    <name type="scientific">Lophiostoma macrostomum CBS 122681</name>
    <dbReference type="NCBI Taxonomy" id="1314788"/>
    <lineage>
        <taxon>Eukaryota</taxon>
        <taxon>Fungi</taxon>
        <taxon>Dikarya</taxon>
        <taxon>Ascomycota</taxon>
        <taxon>Pezizomycotina</taxon>
        <taxon>Dothideomycetes</taxon>
        <taxon>Pleosporomycetidae</taxon>
        <taxon>Pleosporales</taxon>
        <taxon>Lophiostomataceae</taxon>
        <taxon>Lophiostoma</taxon>
    </lineage>
</organism>
<keyword evidence="3" id="KW-1185">Reference proteome</keyword>